<feature type="non-terminal residue" evidence="5">
    <location>
        <position position="1"/>
    </location>
</feature>
<dbReference type="Pfam" id="PF02547">
    <property type="entry name" value="Queuosine_synth"/>
    <property type="match status" value="1"/>
</dbReference>
<dbReference type="PANTHER" id="PTHR30307:SF0">
    <property type="entry name" value="S-ADENOSYLMETHIONINE:TRNA RIBOSYLTRANSFERASE-ISOMERASE"/>
    <property type="match status" value="1"/>
</dbReference>
<proteinExistence type="predicted"/>
<dbReference type="GO" id="GO:0051075">
    <property type="term" value="F:S-adenosylmethionine:tRNA ribosyltransferase-isomerase activity"/>
    <property type="evidence" value="ECO:0007669"/>
    <property type="project" value="UniProtKB-EC"/>
</dbReference>
<evidence type="ECO:0000256" key="1">
    <source>
        <dbReference type="ARBA" id="ARBA00022490"/>
    </source>
</evidence>
<evidence type="ECO:0000256" key="2">
    <source>
        <dbReference type="ARBA" id="ARBA00022679"/>
    </source>
</evidence>
<dbReference type="GO" id="GO:0008616">
    <property type="term" value="P:tRNA queuosine(34) biosynthetic process"/>
    <property type="evidence" value="ECO:0007669"/>
    <property type="project" value="UniProtKB-KW"/>
</dbReference>
<dbReference type="Proteomes" id="UP000886069">
    <property type="component" value="Unassembled WGS sequence"/>
</dbReference>
<name>A0A7V2AUN5_UNCEI</name>
<comment type="caution">
    <text evidence="5">The sequence shown here is derived from an EMBL/GenBank/DDBJ whole genome shotgun (WGS) entry which is preliminary data.</text>
</comment>
<protein>
    <submittedName>
        <fullName evidence="5">tRNA preQ1(34) S-adenosylmethionine ribosyltransferase-isomerase QueA</fullName>
        <ecNumber evidence="5">2.4.99.17</ecNumber>
    </submittedName>
</protein>
<keyword evidence="1" id="KW-0963">Cytoplasm</keyword>
<dbReference type="NCBIfam" id="NF001140">
    <property type="entry name" value="PRK00147.1"/>
    <property type="match status" value="1"/>
</dbReference>
<dbReference type="EC" id="2.4.99.17" evidence="5"/>
<evidence type="ECO:0000313" key="5">
    <source>
        <dbReference type="EMBL" id="HER43598.1"/>
    </source>
</evidence>
<keyword evidence="2 5" id="KW-0808">Transferase</keyword>
<dbReference type="InterPro" id="IPR042119">
    <property type="entry name" value="QueA_dom2"/>
</dbReference>
<dbReference type="InterPro" id="IPR003699">
    <property type="entry name" value="QueA"/>
</dbReference>
<sequence>TRFGSFPRYLREGDLLVVNETKVIPARIHAVRRTGGAVEVFLTNRVGRGEWTAMLRPARRISEGEILTVGESEHEIVVRDRTEEGFWRVRLPEGLSEAAFLGTFGHVPLPPYIKREDEESDRERYQTIFARTEGSVAAPTAGLHFTDQVLREISRRGVTLLPLTLHVGPGTFRPLTEERVEDNRLLPEFVRIRKDAVDEILEAKGAGRRVVAVGTTTTRALEAIAAGKLSDRNEERSGGEIHISGWTDLFIYPGYEFRIVDALLTNMHLPRSSLLLLVSAFAGTERVLRVYRWAVQRRFRFYSYGDVMFIA</sequence>
<keyword evidence="5" id="KW-0328">Glycosyltransferase</keyword>
<organism evidence="5">
    <name type="scientific">Eiseniibacteriota bacterium</name>
    <dbReference type="NCBI Taxonomy" id="2212470"/>
    <lineage>
        <taxon>Bacteria</taxon>
        <taxon>Candidatus Eiseniibacteriota</taxon>
    </lineage>
</organism>
<keyword evidence="4" id="KW-0671">Queuosine biosynthesis</keyword>
<keyword evidence="3" id="KW-0949">S-adenosyl-L-methionine</keyword>
<dbReference type="PANTHER" id="PTHR30307">
    <property type="entry name" value="S-ADENOSYLMETHIONINE:TRNA RIBOSYLTRANSFERASE-ISOMERASE"/>
    <property type="match status" value="1"/>
</dbReference>
<dbReference type="AlphaFoldDB" id="A0A7V2AUN5"/>
<reference evidence="5" key="1">
    <citation type="journal article" date="2020" name="mSystems">
        <title>Genome- and Community-Level Interaction Insights into Carbon Utilization and Element Cycling Functions of Hydrothermarchaeota in Hydrothermal Sediment.</title>
        <authorList>
            <person name="Zhou Z."/>
            <person name="Liu Y."/>
            <person name="Xu W."/>
            <person name="Pan J."/>
            <person name="Luo Z.H."/>
            <person name="Li M."/>
        </authorList>
    </citation>
    <scope>NUCLEOTIDE SEQUENCE [LARGE SCALE GENOMIC DNA]</scope>
    <source>
        <strain evidence="5">SpSt-1233</strain>
    </source>
</reference>
<dbReference type="SUPFAM" id="SSF111337">
    <property type="entry name" value="QueA-like"/>
    <property type="match status" value="1"/>
</dbReference>
<evidence type="ECO:0000256" key="3">
    <source>
        <dbReference type="ARBA" id="ARBA00022691"/>
    </source>
</evidence>
<dbReference type="InterPro" id="IPR042118">
    <property type="entry name" value="QueA_dom1"/>
</dbReference>
<dbReference type="Gene3D" id="3.40.1780.10">
    <property type="entry name" value="QueA-like"/>
    <property type="match status" value="1"/>
</dbReference>
<dbReference type="InterPro" id="IPR036100">
    <property type="entry name" value="QueA_sf"/>
</dbReference>
<gene>
    <name evidence="5" type="primary">queA</name>
    <name evidence="5" type="ORF">ENO08_03975</name>
</gene>
<dbReference type="Gene3D" id="2.40.10.240">
    <property type="entry name" value="QueA-like"/>
    <property type="match status" value="1"/>
</dbReference>
<dbReference type="EMBL" id="DSEC01000280">
    <property type="protein sequence ID" value="HER43598.1"/>
    <property type="molecule type" value="Genomic_DNA"/>
</dbReference>
<dbReference type="NCBIfam" id="TIGR00113">
    <property type="entry name" value="queA"/>
    <property type="match status" value="1"/>
</dbReference>
<accession>A0A7V2AUN5</accession>
<evidence type="ECO:0000256" key="4">
    <source>
        <dbReference type="ARBA" id="ARBA00022785"/>
    </source>
</evidence>